<sequence>MLFCFYLQTTSISLIPRRTMEAQGSARHAVYHTALATYCMFCSKISMRNERSFLDVRNKEKFMLAALLFNQNCTPAHSSKSSK</sequence>
<name>A0A182FYX6_ANOAL</name>
<dbReference type="AlphaFoldDB" id="A0A182FYX6"/>
<dbReference type="VEuPathDB" id="VectorBase:AALB014804"/>
<organism evidence="1 2">
    <name type="scientific">Anopheles albimanus</name>
    <name type="common">New world malaria mosquito</name>
    <dbReference type="NCBI Taxonomy" id="7167"/>
    <lineage>
        <taxon>Eukaryota</taxon>
        <taxon>Metazoa</taxon>
        <taxon>Ecdysozoa</taxon>
        <taxon>Arthropoda</taxon>
        <taxon>Hexapoda</taxon>
        <taxon>Insecta</taxon>
        <taxon>Pterygota</taxon>
        <taxon>Neoptera</taxon>
        <taxon>Endopterygota</taxon>
        <taxon>Diptera</taxon>
        <taxon>Nematocera</taxon>
        <taxon>Culicoidea</taxon>
        <taxon>Culicidae</taxon>
        <taxon>Anophelinae</taxon>
        <taxon>Anopheles</taxon>
    </lineage>
</organism>
<protein>
    <submittedName>
        <fullName evidence="1">Uncharacterized protein</fullName>
    </submittedName>
</protein>
<accession>A0A182FYX6</accession>
<dbReference type="EnsemblMetazoa" id="AALB014804-RA">
    <property type="protein sequence ID" value="AALB014804-PA"/>
    <property type="gene ID" value="AALB014804"/>
</dbReference>
<dbReference type="Proteomes" id="UP000069272">
    <property type="component" value="Chromosome 2R"/>
</dbReference>
<proteinExistence type="predicted"/>
<keyword evidence="2" id="KW-1185">Reference proteome</keyword>
<reference evidence="1 2" key="1">
    <citation type="journal article" date="2017" name="G3 (Bethesda)">
        <title>The Physical Genome Mapping of Anopheles albimanus Corrected Scaffold Misassemblies and Identified Interarm Rearrangements in Genus Anopheles.</title>
        <authorList>
            <person name="Artemov G.N."/>
            <person name="Peery A.N."/>
            <person name="Jiang X."/>
            <person name="Tu Z."/>
            <person name="Stegniy V.N."/>
            <person name="Sharakhova M.V."/>
            <person name="Sharakhov I.V."/>
        </authorList>
    </citation>
    <scope>NUCLEOTIDE SEQUENCE [LARGE SCALE GENOMIC DNA]</scope>
    <source>
        <strain evidence="1 2">ALBI9_A</strain>
    </source>
</reference>
<evidence type="ECO:0000313" key="1">
    <source>
        <dbReference type="EnsemblMetazoa" id="AALB014804-PA"/>
    </source>
</evidence>
<reference evidence="1" key="2">
    <citation type="submission" date="2022-08" db="UniProtKB">
        <authorList>
            <consortium name="EnsemblMetazoa"/>
        </authorList>
    </citation>
    <scope>IDENTIFICATION</scope>
    <source>
        <strain evidence="1">STECLA/ALBI9_A</strain>
    </source>
</reference>
<evidence type="ECO:0000313" key="2">
    <source>
        <dbReference type="Proteomes" id="UP000069272"/>
    </source>
</evidence>